<accession>S3LNG7</accession>
<evidence type="ECO:0000313" key="2">
    <source>
        <dbReference type="Proteomes" id="UP000014605"/>
    </source>
</evidence>
<evidence type="ECO:0000313" key="1">
    <source>
        <dbReference type="EMBL" id="EPF45887.1"/>
    </source>
</evidence>
<keyword evidence="2" id="KW-1185">Reference proteome</keyword>
<dbReference type="AlphaFoldDB" id="S3LNG7"/>
<dbReference type="Proteomes" id="UP000014605">
    <property type="component" value="Unassembled WGS sequence"/>
</dbReference>
<dbReference type="HOGENOM" id="CLU_3400946_0_0_12"/>
<gene>
    <name evidence="1" type="ORF">HMPREF1222_02176</name>
</gene>
<comment type="caution">
    <text evidence="1">The sequence shown here is derived from an EMBL/GenBank/DDBJ whole genome shotgun (WGS) entry which is preliminary data.</text>
</comment>
<proteinExistence type="predicted"/>
<dbReference type="EMBL" id="ATFC01000011">
    <property type="protein sequence ID" value="EPF45887.1"/>
    <property type="molecule type" value="Genomic_DNA"/>
</dbReference>
<organism evidence="1 2">
    <name type="scientific">Treponema vincentii F0403</name>
    <dbReference type="NCBI Taxonomy" id="1125702"/>
    <lineage>
        <taxon>Bacteria</taxon>
        <taxon>Pseudomonadati</taxon>
        <taxon>Spirochaetota</taxon>
        <taxon>Spirochaetia</taxon>
        <taxon>Spirochaetales</taxon>
        <taxon>Treponemataceae</taxon>
        <taxon>Treponema</taxon>
    </lineage>
</organism>
<sequence length="31" mass="3519">MINTYNETHLHRTLKDLYSSNGAVQESPLEG</sequence>
<reference evidence="1 2" key="1">
    <citation type="submission" date="2013-04" db="EMBL/GenBank/DDBJ databases">
        <title>The Genome Sequence of Treponema vincentii F0403.</title>
        <authorList>
            <consortium name="The Broad Institute Genomics Platform"/>
            <person name="Earl A."/>
            <person name="Ward D."/>
            <person name="Feldgarden M."/>
            <person name="Gevers D."/>
            <person name="Leonetti C."/>
            <person name="Izard J."/>
            <person name="Walker B."/>
            <person name="Young S."/>
            <person name="Zeng Q."/>
            <person name="Gargeya S."/>
            <person name="Fitzgerald M."/>
            <person name="Haas B."/>
            <person name="Abouelleil A."/>
            <person name="Allen A.W."/>
            <person name="Alvarado L."/>
            <person name="Arachchi H.M."/>
            <person name="Berlin A.M."/>
            <person name="Chapman S.B."/>
            <person name="Gainer-Dewar J."/>
            <person name="Goldberg J."/>
            <person name="Griggs A."/>
            <person name="Gujja S."/>
            <person name="Hansen M."/>
            <person name="Howarth C."/>
            <person name="Imamovic A."/>
            <person name="Ireland A."/>
            <person name="Larimer J."/>
            <person name="McCowan C."/>
            <person name="Murphy C."/>
            <person name="Pearson M."/>
            <person name="Poon T.W."/>
            <person name="Priest M."/>
            <person name="Roberts A."/>
            <person name="Saif S."/>
            <person name="Shea T."/>
            <person name="Sisk P."/>
            <person name="Sykes S."/>
            <person name="Wortman J."/>
            <person name="Nusbaum C."/>
            <person name="Birren B."/>
        </authorList>
    </citation>
    <scope>NUCLEOTIDE SEQUENCE [LARGE SCALE GENOMIC DNA]</scope>
    <source>
        <strain evidence="1 2">F0403</strain>
    </source>
</reference>
<feature type="non-terminal residue" evidence="1">
    <location>
        <position position="31"/>
    </location>
</feature>
<name>S3LNG7_9SPIR</name>
<protein>
    <submittedName>
        <fullName evidence="1">Uncharacterized protein</fullName>
    </submittedName>
</protein>